<name>A0A0R0M0R0_9MICR</name>
<gene>
    <name evidence="1" type="ORF">M153_6900013873</name>
</gene>
<evidence type="ECO:0000313" key="2">
    <source>
        <dbReference type="Proteomes" id="UP000051530"/>
    </source>
</evidence>
<sequence length="146" mass="17263">MYNNIFHYISYHIQNHIKSAMCGTSFFKRNFKWIFFLIKPQNSDISKRKLLKNESKSYSDEQAPANRSITHHNNQNIISLMPFDSDSTIKRDPSKPLFKSSKDKETCIAPLFNVLFRLENSFIKCIKRLKIKDDSMVNTRLVRKIK</sequence>
<evidence type="ECO:0000313" key="1">
    <source>
        <dbReference type="EMBL" id="KRH95002.1"/>
    </source>
</evidence>
<accession>A0A0R0M0R0</accession>
<comment type="caution">
    <text evidence="1">The sequence shown here is derived from an EMBL/GenBank/DDBJ whole genome shotgun (WGS) entry which is preliminary data.</text>
</comment>
<dbReference type="AlphaFoldDB" id="A0A0R0M0R0"/>
<keyword evidence="2" id="KW-1185">Reference proteome</keyword>
<reference evidence="1 2" key="1">
    <citation type="submission" date="2015-07" db="EMBL/GenBank/DDBJ databases">
        <title>The genome of Pseudoloma neurophilia, a relevant intracellular parasite of the zebrafish.</title>
        <authorList>
            <person name="Ndikumana S."/>
            <person name="Pelin A."/>
            <person name="Sanders J."/>
            <person name="Corradi N."/>
        </authorList>
    </citation>
    <scope>NUCLEOTIDE SEQUENCE [LARGE SCALE GENOMIC DNA]</scope>
    <source>
        <strain evidence="1 2">MK1</strain>
    </source>
</reference>
<protein>
    <submittedName>
        <fullName evidence="1">Uncharacterized protein</fullName>
    </submittedName>
</protein>
<organism evidence="1 2">
    <name type="scientific">Pseudoloma neurophilia</name>
    <dbReference type="NCBI Taxonomy" id="146866"/>
    <lineage>
        <taxon>Eukaryota</taxon>
        <taxon>Fungi</taxon>
        <taxon>Fungi incertae sedis</taxon>
        <taxon>Microsporidia</taxon>
        <taxon>Pseudoloma</taxon>
    </lineage>
</organism>
<dbReference type="EMBL" id="LGUB01000011">
    <property type="protein sequence ID" value="KRH95002.1"/>
    <property type="molecule type" value="Genomic_DNA"/>
</dbReference>
<proteinExistence type="predicted"/>
<dbReference type="VEuPathDB" id="MicrosporidiaDB:M153_6900013873"/>
<dbReference type="Proteomes" id="UP000051530">
    <property type="component" value="Unassembled WGS sequence"/>
</dbReference>